<keyword evidence="2" id="KW-0723">Serine/threonine-protein kinase</keyword>
<accession>A0AAW0J8N7</accession>
<dbReference type="InterPro" id="IPR011009">
    <property type="entry name" value="Kinase-like_dom_sf"/>
</dbReference>
<comment type="caution">
    <text evidence="11">The sequence shown here is derived from an EMBL/GenBank/DDBJ whole genome shotgun (WGS) entry which is preliminary data.</text>
</comment>
<evidence type="ECO:0000313" key="11">
    <source>
        <dbReference type="EMBL" id="KAK7822970.1"/>
    </source>
</evidence>
<dbReference type="Proteomes" id="UP001488838">
    <property type="component" value="Unassembled WGS sequence"/>
</dbReference>
<dbReference type="EC" id="2.7.11.1" evidence="1"/>
<evidence type="ECO:0000256" key="6">
    <source>
        <dbReference type="ARBA" id="ARBA00022840"/>
    </source>
</evidence>
<name>A0AAW0J8N7_MYOGA</name>
<evidence type="ECO:0000313" key="12">
    <source>
        <dbReference type="Proteomes" id="UP001488838"/>
    </source>
</evidence>
<evidence type="ECO:0000256" key="3">
    <source>
        <dbReference type="ARBA" id="ARBA00022679"/>
    </source>
</evidence>
<feature type="compositionally biased region" description="Basic and acidic residues" evidence="9">
    <location>
        <begin position="87"/>
        <end position="117"/>
    </location>
</feature>
<reference evidence="11 12" key="1">
    <citation type="journal article" date="2023" name="bioRxiv">
        <title>Conserved and derived expression patterns and positive selection on dental genes reveal complex evolutionary context of ever-growing rodent molars.</title>
        <authorList>
            <person name="Calamari Z.T."/>
            <person name="Song A."/>
            <person name="Cohen E."/>
            <person name="Akter M."/>
            <person name="Roy R.D."/>
            <person name="Hallikas O."/>
            <person name="Christensen M.M."/>
            <person name="Li P."/>
            <person name="Marangoni P."/>
            <person name="Jernvall J."/>
            <person name="Klein O.D."/>
        </authorList>
    </citation>
    <scope>NUCLEOTIDE SEQUENCE [LARGE SCALE GENOMIC DNA]</scope>
    <source>
        <strain evidence="11">V071</strain>
    </source>
</reference>
<evidence type="ECO:0000256" key="4">
    <source>
        <dbReference type="ARBA" id="ARBA00022741"/>
    </source>
</evidence>
<dbReference type="PANTHER" id="PTHR44899">
    <property type="entry name" value="CAMK FAMILY PROTEIN KINASE"/>
    <property type="match status" value="1"/>
</dbReference>
<comment type="catalytic activity">
    <reaction evidence="8">
        <text>L-seryl-[protein] + ATP = O-phospho-L-seryl-[protein] + ADP + H(+)</text>
        <dbReference type="Rhea" id="RHEA:17989"/>
        <dbReference type="Rhea" id="RHEA-COMP:9863"/>
        <dbReference type="Rhea" id="RHEA-COMP:11604"/>
        <dbReference type="ChEBI" id="CHEBI:15378"/>
        <dbReference type="ChEBI" id="CHEBI:29999"/>
        <dbReference type="ChEBI" id="CHEBI:30616"/>
        <dbReference type="ChEBI" id="CHEBI:83421"/>
        <dbReference type="ChEBI" id="CHEBI:456216"/>
        <dbReference type="EC" id="2.7.11.1"/>
    </reaction>
</comment>
<dbReference type="InterPro" id="IPR051131">
    <property type="entry name" value="NEK_Ser/Thr_kinase_NIMA"/>
</dbReference>
<dbReference type="AlphaFoldDB" id="A0AAW0J8N7"/>
<dbReference type="GO" id="GO:0004674">
    <property type="term" value="F:protein serine/threonine kinase activity"/>
    <property type="evidence" value="ECO:0007669"/>
    <property type="project" value="UniProtKB-KW"/>
</dbReference>
<keyword evidence="4" id="KW-0547">Nucleotide-binding</keyword>
<dbReference type="PROSITE" id="PS50011">
    <property type="entry name" value="PROTEIN_KINASE_DOM"/>
    <property type="match status" value="1"/>
</dbReference>
<evidence type="ECO:0000256" key="2">
    <source>
        <dbReference type="ARBA" id="ARBA00022527"/>
    </source>
</evidence>
<organism evidence="11 12">
    <name type="scientific">Myodes glareolus</name>
    <name type="common">Bank vole</name>
    <name type="synonym">Clethrionomys glareolus</name>
    <dbReference type="NCBI Taxonomy" id="447135"/>
    <lineage>
        <taxon>Eukaryota</taxon>
        <taxon>Metazoa</taxon>
        <taxon>Chordata</taxon>
        <taxon>Craniata</taxon>
        <taxon>Vertebrata</taxon>
        <taxon>Euteleostomi</taxon>
        <taxon>Mammalia</taxon>
        <taxon>Eutheria</taxon>
        <taxon>Euarchontoglires</taxon>
        <taxon>Glires</taxon>
        <taxon>Rodentia</taxon>
        <taxon>Myomorpha</taxon>
        <taxon>Muroidea</taxon>
        <taxon>Cricetidae</taxon>
        <taxon>Arvicolinae</taxon>
        <taxon>Myodes</taxon>
    </lineage>
</organism>
<dbReference type="Gene3D" id="1.10.510.10">
    <property type="entry name" value="Transferase(Phosphotransferase) domain 1"/>
    <property type="match status" value="1"/>
</dbReference>
<evidence type="ECO:0000256" key="8">
    <source>
        <dbReference type="ARBA" id="ARBA00048679"/>
    </source>
</evidence>
<gene>
    <name evidence="11" type="ORF">U0070_025787</name>
</gene>
<evidence type="ECO:0000259" key="10">
    <source>
        <dbReference type="PROSITE" id="PS50011"/>
    </source>
</evidence>
<dbReference type="EMBL" id="JBBHLL010000055">
    <property type="protein sequence ID" value="KAK7822970.1"/>
    <property type="molecule type" value="Genomic_DNA"/>
</dbReference>
<keyword evidence="6" id="KW-0067">ATP-binding</keyword>
<evidence type="ECO:0000256" key="5">
    <source>
        <dbReference type="ARBA" id="ARBA00022777"/>
    </source>
</evidence>
<evidence type="ECO:0000256" key="9">
    <source>
        <dbReference type="SAM" id="MobiDB-lite"/>
    </source>
</evidence>
<evidence type="ECO:0000256" key="1">
    <source>
        <dbReference type="ARBA" id="ARBA00012513"/>
    </source>
</evidence>
<dbReference type="SUPFAM" id="SSF56112">
    <property type="entry name" value="Protein kinase-like (PK-like)"/>
    <property type="match status" value="1"/>
</dbReference>
<dbReference type="GO" id="GO:0005524">
    <property type="term" value="F:ATP binding"/>
    <property type="evidence" value="ECO:0007669"/>
    <property type="project" value="UniProtKB-KW"/>
</dbReference>
<keyword evidence="12" id="KW-1185">Reference proteome</keyword>
<sequence length="117" mass="13526">MHNIFLSKNGTVAKLGDFGTARALNNSMELAQTCAGTPYYLSPEICQNRPYNNKTSAAYLQRRLEAQQYKLKVERQLGLRPSSAEPHPNERENLQSHREETKLQELRYRKDKMTDQV</sequence>
<dbReference type="PANTHER" id="PTHR44899:SF1">
    <property type="entry name" value="SERINE_THREONINE-PROTEIN KINASE NEK5"/>
    <property type="match status" value="1"/>
</dbReference>
<keyword evidence="3" id="KW-0808">Transferase</keyword>
<dbReference type="Pfam" id="PF00069">
    <property type="entry name" value="Pkinase"/>
    <property type="match status" value="1"/>
</dbReference>
<feature type="domain" description="Protein kinase" evidence="10">
    <location>
        <begin position="1"/>
        <end position="117"/>
    </location>
</feature>
<comment type="catalytic activity">
    <reaction evidence="7">
        <text>L-threonyl-[protein] + ATP = O-phospho-L-threonyl-[protein] + ADP + H(+)</text>
        <dbReference type="Rhea" id="RHEA:46608"/>
        <dbReference type="Rhea" id="RHEA-COMP:11060"/>
        <dbReference type="Rhea" id="RHEA-COMP:11605"/>
        <dbReference type="ChEBI" id="CHEBI:15378"/>
        <dbReference type="ChEBI" id="CHEBI:30013"/>
        <dbReference type="ChEBI" id="CHEBI:30616"/>
        <dbReference type="ChEBI" id="CHEBI:61977"/>
        <dbReference type="ChEBI" id="CHEBI:456216"/>
        <dbReference type="EC" id="2.7.11.1"/>
    </reaction>
</comment>
<evidence type="ECO:0000256" key="7">
    <source>
        <dbReference type="ARBA" id="ARBA00047899"/>
    </source>
</evidence>
<keyword evidence="5" id="KW-0418">Kinase</keyword>
<dbReference type="InterPro" id="IPR000719">
    <property type="entry name" value="Prot_kinase_dom"/>
</dbReference>
<protein>
    <recommendedName>
        <fullName evidence="1">non-specific serine/threonine protein kinase</fullName>
        <ecNumber evidence="1">2.7.11.1</ecNumber>
    </recommendedName>
</protein>
<proteinExistence type="predicted"/>
<feature type="region of interest" description="Disordered" evidence="9">
    <location>
        <begin position="75"/>
        <end position="117"/>
    </location>
</feature>